<dbReference type="SUPFAM" id="SSF57798">
    <property type="entry name" value="Casein kinase II beta subunit"/>
    <property type="match status" value="1"/>
</dbReference>
<evidence type="ECO:0000313" key="6">
    <source>
        <dbReference type="EMBL" id="RDW28212.1"/>
    </source>
</evidence>
<dbReference type="GO" id="GO:0032040">
    <property type="term" value="C:small-subunit processome"/>
    <property type="evidence" value="ECO:0007669"/>
    <property type="project" value="EnsemblFungi"/>
</dbReference>
<comment type="subunit">
    <text evidence="3">Tetramer of two alpha and two beta subunits.</text>
</comment>
<dbReference type="VEuPathDB" id="FungiDB:YALI0_E20955g"/>
<dbReference type="RefSeq" id="XP_504210.1">
    <property type="nucleotide sequence ID" value="XM_504210.1"/>
</dbReference>
<dbReference type="InterPro" id="IPR000704">
    <property type="entry name" value="Casein_kinase_II_reg-sub"/>
</dbReference>
<dbReference type="EMBL" id="KZ858954">
    <property type="protein sequence ID" value="RDW28212.1"/>
    <property type="molecule type" value="Genomic_DNA"/>
</dbReference>
<dbReference type="KEGG" id="yli:2911846"/>
<organism evidence="5 7">
    <name type="scientific">Yarrowia lipolytica</name>
    <name type="common">Candida lipolytica</name>
    <dbReference type="NCBI Taxonomy" id="4952"/>
    <lineage>
        <taxon>Eukaryota</taxon>
        <taxon>Fungi</taxon>
        <taxon>Dikarya</taxon>
        <taxon>Ascomycota</taxon>
        <taxon>Saccharomycotina</taxon>
        <taxon>Dipodascomycetes</taxon>
        <taxon>Dipodascales</taxon>
        <taxon>Dipodascales incertae sedis</taxon>
        <taxon>Yarrowia</taxon>
    </lineage>
</organism>
<dbReference type="Proteomes" id="UP000182444">
    <property type="component" value="Chromosome 1E"/>
</dbReference>
<dbReference type="GO" id="GO:0042790">
    <property type="term" value="P:nucleolar large rRNA transcription by RNA polymerase I"/>
    <property type="evidence" value="ECO:0007669"/>
    <property type="project" value="EnsemblFungi"/>
</dbReference>
<dbReference type="PRINTS" id="PR00472">
    <property type="entry name" value="CASNKINASEII"/>
</dbReference>
<dbReference type="VEuPathDB" id="FungiDB:YALI1_E24894g"/>
<evidence type="ECO:0000313" key="5">
    <source>
        <dbReference type="EMBL" id="AOW05731.1"/>
    </source>
</evidence>
<dbReference type="InterPro" id="IPR035991">
    <property type="entry name" value="Casein_kinase_II_beta-like"/>
</dbReference>
<dbReference type="FunFam" id="1.10.1820.10:FF:000005">
    <property type="entry name" value="Casein kinase II subunit beta"/>
    <property type="match status" value="1"/>
</dbReference>
<dbReference type="FunFam" id="2.20.25.20:FF:000001">
    <property type="entry name" value="Casein kinase II subunit beta"/>
    <property type="match status" value="1"/>
</dbReference>
<dbReference type="AlphaFoldDB" id="A0A1H6Q3S7"/>
<evidence type="ECO:0000313" key="8">
    <source>
        <dbReference type="Proteomes" id="UP000256601"/>
    </source>
</evidence>
<feature type="region of interest" description="Disordered" evidence="4">
    <location>
        <begin position="235"/>
        <end position="280"/>
    </location>
</feature>
<name>A0A1H6Q3S7_YARLL</name>
<dbReference type="Proteomes" id="UP000256601">
    <property type="component" value="Unassembled WGS sequence"/>
</dbReference>
<dbReference type="GO" id="GO:0051726">
    <property type="term" value="P:regulation of cell cycle"/>
    <property type="evidence" value="ECO:0007669"/>
    <property type="project" value="EnsemblFungi"/>
</dbReference>
<reference evidence="6 8" key="2">
    <citation type="submission" date="2018-07" db="EMBL/GenBank/DDBJ databases">
        <title>Draft Genome Assemblies for Five Robust Yarrowia lipolytica Strains Exhibiting High Lipid Production and Pentose Sugar Utilization and Sugar Alcohol Secretion from Undetoxified Lignocellulosic Biomass Hydrolysates.</title>
        <authorList>
            <consortium name="DOE Joint Genome Institute"/>
            <person name="Walker C."/>
            <person name="Ryu S."/>
            <person name="Na H."/>
            <person name="Zane M."/>
            <person name="LaButti K."/>
            <person name="Lipzen A."/>
            <person name="Haridas S."/>
            <person name="Barry K."/>
            <person name="Grigoriev I.V."/>
            <person name="Quarterman J."/>
            <person name="Slininger P."/>
            <person name="Dien B."/>
            <person name="Trinh C.T."/>
        </authorList>
    </citation>
    <scope>NUCLEOTIDE SEQUENCE [LARGE SCALE GENOMIC DNA]</scope>
    <source>
        <strain evidence="6 8">YB392</strain>
    </source>
</reference>
<dbReference type="GO" id="GO:0030291">
    <property type="term" value="F:protein serine/threonine kinase inhibitor activity"/>
    <property type="evidence" value="ECO:0007669"/>
    <property type="project" value="EnsemblFungi"/>
</dbReference>
<dbReference type="EMBL" id="CP017557">
    <property type="protein sequence ID" value="AOW05731.1"/>
    <property type="molecule type" value="Genomic_DNA"/>
</dbReference>
<reference evidence="5 7" key="1">
    <citation type="journal article" date="2016" name="PLoS ONE">
        <title>Sequence Assembly of Yarrowia lipolytica Strain W29/CLIB89 Shows Transposable Element Diversity.</title>
        <authorList>
            <person name="Magnan C."/>
            <person name="Yu J."/>
            <person name="Chang I."/>
            <person name="Jahn E."/>
            <person name="Kanomata Y."/>
            <person name="Wu J."/>
            <person name="Zeller M."/>
            <person name="Oakes M."/>
            <person name="Baldi P."/>
            <person name="Sandmeyer S."/>
        </authorList>
    </citation>
    <scope>NUCLEOTIDE SEQUENCE [LARGE SCALE GENOMIC DNA]</scope>
    <source>
        <strain evidence="5">CLIB89</strain>
        <strain evidence="7">CLIB89(W29)</strain>
    </source>
</reference>
<comment type="similarity">
    <text evidence="1 3">Belongs to the casein kinase 2 subunit beta family.</text>
</comment>
<dbReference type="OrthoDB" id="3971593at2759"/>
<comment type="function">
    <text evidence="2 3">Regulatory subunit of casein kinase II/CK2. As part of the kinase complex regulates the basal catalytic activity of the alpha subunit a constitutively active serine/threonine-protein kinase that phosphorylates a large number of substrates containing acidic residues C-terminal to the phosphorylated serine or threonine.</text>
</comment>
<dbReference type="GO" id="GO:0005737">
    <property type="term" value="C:cytoplasm"/>
    <property type="evidence" value="ECO:0007669"/>
    <property type="project" value="TreeGrafter"/>
</dbReference>
<evidence type="ECO:0000256" key="2">
    <source>
        <dbReference type="ARBA" id="ARBA00045899"/>
    </source>
</evidence>
<dbReference type="GO" id="GO:0032545">
    <property type="term" value="C:CURI complex"/>
    <property type="evidence" value="ECO:0007669"/>
    <property type="project" value="EnsemblFungi"/>
</dbReference>
<gene>
    <name evidence="6" type="ORF">B0I71DRAFT_127758</name>
    <name evidence="5" type="ORF">YALI1_E24894g</name>
</gene>
<dbReference type="GO" id="GO:0005956">
    <property type="term" value="C:protein kinase CK2 complex"/>
    <property type="evidence" value="ECO:0007669"/>
    <property type="project" value="UniProtKB-UniRule"/>
</dbReference>
<dbReference type="GO" id="GO:0006974">
    <property type="term" value="P:DNA damage response"/>
    <property type="evidence" value="ECO:0007669"/>
    <property type="project" value="EnsemblFungi"/>
</dbReference>
<proteinExistence type="inferred from homology"/>
<dbReference type="Gene3D" id="2.20.25.20">
    <property type="match status" value="1"/>
</dbReference>
<evidence type="ECO:0000256" key="1">
    <source>
        <dbReference type="ARBA" id="ARBA00006941"/>
    </source>
</evidence>
<dbReference type="OMA" id="DADFGRC"/>
<dbReference type="GO" id="GO:0034456">
    <property type="term" value="C:UTP-C complex"/>
    <property type="evidence" value="ECO:0007669"/>
    <property type="project" value="EnsemblFungi"/>
</dbReference>
<dbReference type="GO" id="GO:0006356">
    <property type="term" value="P:regulation of transcription by RNA polymerase I"/>
    <property type="evidence" value="ECO:0007669"/>
    <property type="project" value="EnsemblFungi"/>
</dbReference>
<dbReference type="GO" id="GO:0060962">
    <property type="term" value="P:regulation of ribosomal protein gene transcription by RNA polymerase II"/>
    <property type="evidence" value="ECO:0007669"/>
    <property type="project" value="EnsemblFungi"/>
</dbReference>
<dbReference type="PANTHER" id="PTHR11740">
    <property type="entry name" value="CASEIN KINASE II SUBUNIT BETA"/>
    <property type="match status" value="1"/>
</dbReference>
<evidence type="ECO:0000256" key="3">
    <source>
        <dbReference type="RuleBase" id="RU361268"/>
    </source>
</evidence>
<dbReference type="Pfam" id="PF01214">
    <property type="entry name" value="CK_II_beta"/>
    <property type="match status" value="1"/>
</dbReference>
<evidence type="ECO:0000313" key="7">
    <source>
        <dbReference type="Proteomes" id="UP000182444"/>
    </source>
</evidence>
<dbReference type="SMART" id="SM01085">
    <property type="entry name" value="CK_II_beta"/>
    <property type="match status" value="1"/>
</dbReference>
<dbReference type="eggNOG" id="KOG3092">
    <property type="taxonomic scope" value="Eukaryota"/>
</dbReference>
<accession>A0A1H6Q3S7</accession>
<dbReference type="PANTHER" id="PTHR11740:SF39">
    <property type="entry name" value="CASEIN KINASE II SUBUNIT BETA"/>
    <property type="match status" value="1"/>
</dbReference>
<dbReference type="GeneID" id="2911846"/>
<dbReference type="InterPro" id="IPR016149">
    <property type="entry name" value="Casein_kin_II_reg-sub_N"/>
</dbReference>
<sequence>MGDKSIDQKVDYYTDGSESGLSEEYWVDWFLRAKGNEYFCEVDEDFITDRFNLTGLSTEVSHLQYAAELITDALDLDSFQDPVRQEIDADAKHLYGLIHARYILTPRGLTKMMEKYKLAHFGKCPRVNCYFNPLLPVGLYDVAGQSSVKLYCTKCEDLYIPKSTRHANIDGAYFGTSFPAMILQAFPQLLPTKTNERHVPTIFGFKMHEHAKWARWQDKQRQEMNKRIQQYNKEQQNIQQLKAQPNNSTPSVQSQQSQTKSQSQQSQSRSPSAQPQVEAA</sequence>
<dbReference type="GO" id="GO:0006359">
    <property type="term" value="P:regulation of transcription by RNA polymerase III"/>
    <property type="evidence" value="ECO:0007669"/>
    <property type="project" value="EnsemblFungi"/>
</dbReference>
<protein>
    <recommendedName>
        <fullName evidence="3">Casein kinase II subunit beta</fullName>
        <shortName evidence="3">CK II beta</shortName>
    </recommendedName>
</protein>
<dbReference type="Gene3D" id="1.10.1820.10">
    <property type="entry name" value="protein kinase ck2 holoenzyme, chain C, domain 1"/>
    <property type="match status" value="1"/>
</dbReference>
<evidence type="ECO:0000256" key="4">
    <source>
        <dbReference type="SAM" id="MobiDB-lite"/>
    </source>
</evidence>